<dbReference type="InterPro" id="IPR031359">
    <property type="entry name" value="NACHT_N"/>
</dbReference>
<dbReference type="Pfam" id="PF00023">
    <property type="entry name" value="Ank"/>
    <property type="match status" value="1"/>
</dbReference>
<feature type="compositionally biased region" description="Pro residues" evidence="3">
    <location>
        <begin position="53"/>
        <end position="77"/>
    </location>
</feature>
<dbReference type="Pfam" id="PF24883">
    <property type="entry name" value="NPHP3_N"/>
    <property type="match status" value="1"/>
</dbReference>
<keyword evidence="8" id="KW-1185">Reference proteome</keyword>
<feature type="repeat" description="ANK" evidence="2">
    <location>
        <begin position="1119"/>
        <end position="1151"/>
    </location>
</feature>
<organism evidence="7 8">
    <name type="scientific">Diplogelasinospora grovesii</name>
    <dbReference type="NCBI Taxonomy" id="303347"/>
    <lineage>
        <taxon>Eukaryota</taxon>
        <taxon>Fungi</taxon>
        <taxon>Dikarya</taxon>
        <taxon>Ascomycota</taxon>
        <taxon>Pezizomycotina</taxon>
        <taxon>Sordariomycetes</taxon>
        <taxon>Sordariomycetidae</taxon>
        <taxon>Sordariales</taxon>
        <taxon>Diplogelasinosporaceae</taxon>
        <taxon>Diplogelasinospora</taxon>
    </lineage>
</organism>
<dbReference type="PROSITE" id="PS50088">
    <property type="entry name" value="ANK_REPEAT"/>
    <property type="match status" value="9"/>
</dbReference>
<feature type="domain" description="Nephrocystin 3-like N-terminal" evidence="6">
    <location>
        <begin position="372"/>
        <end position="521"/>
    </location>
</feature>
<feature type="repeat" description="ANK" evidence="2">
    <location>
        <begin position="987"/>
        <end position="1019"/>
    </location>
</feature>
<evidence type="ECO:0000313" key="8">
    <source>
        <dbReference type="Proteomes" id="UP001303473"/>
    </source>
</evidence>
<dbReference type="Pfam" id="PF17100">
    <property type="entry name" value="NACHT_N"/>
    <property type="match status" value="1"/>
</dbReference>
<dbReference type="PANTHER" id="PTHR24157:SF3">
    <property type="entry name" value="ANKYRIN REPEAT, SAM AND BASIC LEUCINE ZIPPER DOMAIN-CONTAINING PROTEIN 1"/>
    <property type="match status" value="1"/>
</dbReference>
<dbReference type="InterPro" id="IPR056884">
    <property type="entry name" value="NPHP3-like_N"/>
</dbReference>
<name>A0AAN6N2N9_9PEZI</name>
<proteinExistence type="predicted"/>
<dbReference type="Pfam" id="PF22939">
    <property type="entry name" value="WHD_GPIID"/>
    <property type="match status" value="1"/>
</dbReference>
<dbReference type="InterPro" id="IPR036770">
    <property type="entry name" value="Ankyrin_rpt-contain_sf"/>
</dbReference>
<comment type="caution">
    <text evidence="7">The sequence shown here is derived from an EMBL/GenBank/DDBJ whole genome shotgun (WGS) entry which is preliminary data.</text>
</comment>
<evidence type="ECO:0000259" key="4">
    <source>
        <dbReference type="Pfam" id="PF17100"/>
    </source>
</evidence>
<gene>
    <name evidence="7" type="ORF">QBC46DRAFT_366318</name>
</gene>
<keyword evidence="1" id="KW-0677">Repeat</keyword>
<feature type="repeat" description="ANK" evidence="2">
    <location>
        <begin position="954"/>
        <end position="986"/>
    </location>
</feature>
<evidence type="ECO:0000256" key="3">
    <source>
        <dbReference type="SAM" id="MobiDB-lite"/>
    </source>
</evidence>
<feature type="domain" description="NWD NACHT-NTPase N-terminal" evidence="4">
    <location>
        <begin position="137"/>
        <end position="288"/>
    </location>
</feature>
<dbReference type="Pfam" id="PF12796">
    <property type="entry name" value="Ank_2"/>
    <property type="match status" value="3"/>
</dbReference>
<feature type="region of interest" description="Disordered" evidence="3">
    <location>
        <begin position="1"/>
        <end position="109"/>
    </location>
</feature>
<reference evidence="8" key="1">
    <citation type="journal article" date="2023" name="Mol. Phylogenet. Evol.">
        <title>Genome-scale phylogeny and comparative genomics of the fungal order Sordariales.</title>
        <authorList>
            <person name="Hensen N."/>
            <person name="Bonometti L."/>
            <person name="Westerberg I."/>
            <person name="Brannstrom I.O."/>
            <person name="Guillou S."/>
            <person name="Cros-Aarteil S."/>
            <person name="Calhoun S."/>
            <person name="Haridas S."/>
            <person name="Kuo A."/>
            <person name="Mondo S."/>
            <person name="Pangilinan J."/>
            <person name="Riley R."/>
            <person name="LaButti K."/>
            <person name="Andreopoulos B."/>
            <person name="Lipzen A."/>
            <person name="Chen C."/>
            <person name="Yan M."/>
            <person name="Daum C."/>
            <person name="Ng V."/>
            <person name="Clum A."/>
            <person name="Steindorff A."/>
            <person name="Ohm R.A."/>
            <person name="Martin F."/>
            <person name="Silar P."/>
            <person name="Natvig D.O."/>
            <person name="Lalanne C."/>
            <person name="Gautier V."/>
            <person name="Ament-Velasquez S.L."/>
            <person name="Kruys A."/>
            <person name="Hutchinson M.I."/>
            <person name="Powell A.J."/>
            <person name="Barry K."/>
            <person name="Miller A.N."/>
            <person name="Grigoriev I.V."/>
            <person name="Debuchy R."/>
            <person name="Gladieux P."/>
            <person name="Hiltunen Thoren M."/>
            <person name="Johannesson H."/>
        </authorList>
    </citation>
    <scope>NUCLEOTIDE SEQUENCE [LARGE SCALE GENOMIC DNA]</scope>
    <source>
        <strain evidence="8">CBS 340.73</strain>
    </source>
</reference>
<feature type="repeat" description="ANK" evidence="2">
    <location>
        <begin position="855"/>
        <end position="887"/>
    </location>
</feature>
<sequence length="1211" mass="132102">MGRLSQVKNRLLGKHKPDGASKAASGVSSPPATPPTAPALPSASAPASASEIPPVPTIIAHPPPEQIVPSAPQPPNTTPASPAPQTAAPPTASDAALFPEPRCRSGREPDLTADYAKHLASVEGDTAASIDLSVPRSVESIVKQLLEDREKKQWRVSLLGRDIKMRELAEKLAKFLLWSDPIVKAALSAQPYAALAWSGLLTSGTTQNEAMLKGFNSIADVQVYWAICEETYLQSEHRQYYQRLVEPLAKLYSYIIEYQARVICHLSRAQLSRAWQDVASWNDWNKATQIDKLSKECSGYIVHLNEGEIRERWTCQLQEIQQSRTILGEIRGILEGGGRQTQRIYEDQKERALLQDLASDYEGYKNFNPQKVSAGPGCGKSVLSRALIDDYRLSTNVTTSTVCHFFFKDGAERCMHSTNALCAILHQLFTQDPAGSLIGNALPSYKSYGEKLTQNFSELWRILLECVGSANTGEVVCLLDGLDECDRKSREDLIDKLKEFYCRPHNLSHSSAKLKFLITSRPYDDLEAYFGNFLTTRYLRFDGDDKSADIGREINLVIDERVNKVMGSFAPDDRRKISERLKSMENRTYLWLYLIFDIIKENLSRYGKRSSIERLLSDVPSQVSEAYEKILRRSQDEVQTDILLQIIFAAARPLTLDDANVALTLALQNYRFASYAAVMSELWPRDNFRSIVKNLCGLFISVYDSKLSFIHQTAREFLTNPKRQGKWQGRLTMPKSHSTMSLVCLHYLLLPDLATPLQNSPGSQERSFLPYAAVHWPLHHISQEDAIANQSRKDARTLCNVVGKARVWAPNYFKRRYGNWQSWTDLALASYLGLRLVVEDILGKERMDANAHGGDYGTALQAASYQGHKEVVEMLLGKGADVNAQGGHYGTALQAASARGHKDIVEMLLGKGADVNTQGGEYGTAFYIASDRGHKEIVEMLLGKGADVNAQGGRYGTALQAASARGHKDIVEMLLGKGADVNAQGGHYGTALQAASARGRKEVVEMLLGKGADGNTQGGVWGTALQAASTGGHKEIVEMLLGKGADVNTQGGVWGTALQAASTGGHKEIVEMLLGKGADVNAQGGHYGTALQAASEGGHKEIVEMLLGKGAVVNAQGGDYGTALQAASARGPKEVVEMLLGKGADVNTQGGEYGTVLQAASARGPKEIVEMLLGKGAVVNAQGGEYGTALQAASAEGHKEIVEILLDHHVE</sequence>
<dbReference type="Gene3D" id="3.40.50.300">
    <property type="entry name" value="P-loop containing nucleotide triphosphate hydrolases"/>
    <property type="match status" value="1"/>
</dbReference>
<feature type="repeat" description="ANK" evidence="2">
    <location>
        <begin position="888"/>
        <end position="920"/>
    </location>
</feature>
<dbReference type="InterPro" id="IPR054471">
    <property type="entry name" value="GPIID_WHD"/>
</dbReference>
<feature type="compositionally biased region" description="Low complexity" evidence="3">
    <location>
        <begin position="39"/>
        <end position="52"/>
    </location>
</feature>
<feature type="compositionally biased region" description="Low complexity" evidence="3">
    <location>
        <begin position="78"/>
        <end position="96"/>
    </location>
</feature>
<evidence type="ECO:0000313" key="7">
    <source>
        <dbReference type="EMBL" id="KAK3937274.1"/>
    </source>
</evidence>
<feature type="repeat" description="ANK" evidence="2">
    <location>
        <begin position="921"/>
        <end position="953"/>
    </location>
</feature>
<evidence type="ECO:0000259" key="6">
    <source>
        <dbReference type="Pfam" id="PF24883"/>
    </source>
</evidence>
<dbReference type="EMBL" id="MU853858">
    <property type="protein sequence ID" value="KAK3937274.1"/>
    <property type="molecule type" value="Genomic_DNA"/>
</dbReference>
<dbReference type="Proteomes" id="UP001303473">
    <property type="component" value="Unassembled WGS sequence"/>
</dbReference>
<dbReference type="AlphaFoldDB" id="A0AAN6N2N9"/>
<dbReference type="SUPFAM" id="SSF52540">
    <property type="entry name" value="P-loop containing nucleoside triphosphate hydrolases"/>
    <property type="match status" value="1"/>
</dbReference>
<evidence type="ECO:0000256" key="1">
    <source>
        <dbReference type="ARBA" id="ARBA00022737"/>
    </source>
</evidence>
<evidence type="ECO:0000256" key="2">
    <source>
        <dbReference type="PROSITE-ProRule" id="PRU00023"/>
    </source>
</evidence>
<protein>
    <submittedName>
        <fullName evidence="7">Ankyrin repeat-containing domain protein</fullName>
    </submittedName>
</protein>
<dbReference type="Gene3D" id="1.25.40.20">
    <property type="entry name" value="Ankyrin repeat-containing domain"/>
    <property type="match status" value="2"/>
</dbReference>
<dbReference type="InterPro" id="IPR027417">
    <property type="entry name" value="P-loop_NTPase"/>
</dbReference>
<feature type="repeat" description="ANK" evidence="2">
    <location>
        <begin position="1023"/>
        <end position="1052"/>
    </location>
</feature>
<dbReference type="Pfam" id="PF13637">
    <property type="entry name" value="Ank_4"/>
    <property type="match status" value="1"/>
</dbReference>
<dbReference type="SMART" id="SM00248">
    <property type="entry name" value="ANK"/>
    <property type="match status" value="11"/>
</dbReference>
<dbReference type="InterPro" id="IPR002110">
    <property type="entry name" value="Ankyrin_rpt"/>
</dbReference>
<accession>A0AAN6N2N9</accession>
<dbReference type="SUPFAM" id="SSF48403">
    <property type="entry name" value="Ankyrin repeat"/>
    <property type="match status" value="1"/>
</dbReference>
<feature type="repeat" description="ANK" evidence="2">
    <location>
        <begin position="1086"/>
        <end position="1118"/>
    </location>
</feature>
<dbReference type="PROSITE" id="PS50297">
    <property type="entry name" value="ANK_REP_REGION"/>
    <property type="match status" value="9"/>
</dbReference>
<evidence type="ECO:0000259" key="5">
    <source>
        <dbReference type="Pfam" id="PF22939"/>
    </source>
</evidence>
<dbReference type="PANTHER" id="PTHR24157">
    <property type="entry name" value="ANKYRIN REPEAT, SAM AND BASIC LEUCINE ZIPPER DOMAIN-CONTAINING PROTEIN 1"/>
    <property type="match status" value="1"/>
</dbReference>
<keyword evidence="2" id="KW-0040">ANK repeat</keyword>
<feature type="domain" description="GPI inositol-deacylase winged helix" evidence="5">
    <location>
        <begin position="635"/>
        <end position="724"/>
    </location>
</feature>
<feature type="repeat" description="ANK" evidence="2">
    <location>
        <begin position="1056"/>
        <end position="1085"/>
    </location>
</feature>